<accession>A0A6A6RS06</accession>
<dbReference type="Proteomes" id="UP000799753">
    <property type="component" value="Unassembled WGS sequence"/>
</dbReference>
<evidence type="ECO:0000313" key="2">
    <source>
        <dbReference type="Proteomes" id="UP000799753"/>
    </source>
</evidence>
<evidence type="ECO:0000313" key="1">
    <source>
        <dbReference type="EMBL" id="KAF2637028.1"/>
    </source>
</evidence>
<sequence>MDRPPDAALGGECHQPMTSTVDRFNCCQVEPWLRDSQYDKWHDEAASAQHSVTVDDTPWDLHASSKTSVDMALLSNTRCVYIIHAWSSGLLDVLWHITRSFGPGLSDHCTGQMASHLAWRPTAVSGAAHANDGFGSLDLTLSLLAIIIWYTVRRARPKTRQVQAGMAGARASFTYHIRTQVRHVSTSGLGWLFGKPSISYTLDQFPIFLAPTWVQSTVEDSKEVDVDREVRAWRFKPPLPRLRTRCGHGTTAEIEQGFVSSSSLVAGCGTTCGTGRLAVALFWPSLLLHGDSASAASLHGWRGTAGGGQLEGAAGQAGIAESYTDSRRAAIGARRPAEWPASRGSSRRFVEVLRDLL</sequence>
<dbReference type="EMBL" id="MU006795">
    <property type="protein sequence ID" value="KAF2637028.1"/>
    <property type="molecule type" value="Genomic_DNA"/>
</dbReference>
<gene>
    <name evidence="1" type="ORF">P280DRAFT_483256</name>
</gene>
<keyword evidence="2" id="KW-1185">Reference proteome</keyword>
<dbReference type="AlphaFoldDB" id="A0A6A6RS06"/>
<protein>
    <submittedName>
        <fullName evidence="1">Uncharacterized protein</fullName>
    </submittedName>
</protein>
<organism evidence="1 2">
    <name type="scientific">Massarina eburnea CBS 473.64</name>
    <dbReference type="NCBI Taxonomy" id="1395130"/>
    <lineage>
        <taxon>Eukaryota</taxon>
        <taxon>Fungi</taxon>
        <taxon>Dikarya</taxon>
        <taxon>Ascomycota</taxon>
        <taxon>Pezizomycotina</taxon>
        <taxon>Dothideomycetes</taxon>
        <taxon>Pleosporomycetidae</taxon>
        <taxon>Pleosporales</taxon>
        <taxon>Massarineae</taxon>
        <taxon>Massarinaceae</taxon>
        <taxon>Massarina</taxon>
    </lineage>
</organism>
<proteinExistence type="predicted"/>
<name>A0A6A6RS06_9PLEO</name>
<reference evidence="1" key="1">
    <citation type="journal article" date="2020" name="Stud. Mycol.">
        <title>101 Dothideomycetes genomes: a test case for predicting lifestyles and emergence of pathogens.</title>
        <authorList>
            <person name="Haridas S."/>
            <person name="Albert R."/>
            <person name="Binder M."/>
            <person name="Bloem J."/>
            <person name="Labutti K."/>
            <person name="Salamov A."/>
            <person name="Andreopoulos B."/>
            <person name="Baker S."/>
            <person name="Barry K."/>
            <person name="Bills G."/>
            <person name="Bluhm B."/>
            <person name="Cannon C."/>
            <person name="Castanera R."/>
            <person name="Culley D."/>
            <person name="Daum C."/>
            <person name="Ezra D."/>
            <person name="Gonzalez J."/>
            <person name="Henrissat B."/>
            <person name="Kuo A."/>
            <person name="Liang C."/>
            <person name="Lipzen A."/>
            <person name="Lutzoni F."/>
            <person name="Magnuson J."/>
            <person name="Mondo S."/>
            <person name="Nolan M."/>
            <person name="Ohm R."/>
            <person name="Pangilinan J."/>
            <person name="Park H.-J."/>
            <person name="Ramirez L."/>
            <person name="Alfaro M."/>
            <person name="Sun H."/>
            <person name="Tritt A."/>
            <person name="Yoshinaga Y."/>
            <person name="Zwiers L.-H."/>
            <person name="Turgeon B."/>
            <person name="Goodwin S."/>
            <person name="Spatafora J."/>
            <person name="Crous P."/>
            <person name="Grigoriev I."/>
        </authorList>
    </citation>
    <scope>NUCLEOTIDE SEQUENCE</scope>
    <source>
        <strain evidence="1">CBS 473.64</strain>
    </source>
</reference>